<proteinExistence type="predicted"/>
<keyword evidence="1" id="KW-1133">Transmembrane helix</keyword>
<reference evidence="3" key="1">
    <citation type="submission" date="2017-08" db="EMBL/GenBank/DDBJ databases">
        <title>Draft genome sequence of Lactococcus sp. strain Rs-Y01, isolated from the gut of the lower termite Reticulitermes speratus.</title>
        <authorList>
            <person name="Ohkuma M."/>
            <person name="Yuki M."/>
        </authorList>
    </citation>
    <scope>NUCLEOTIDE SEQUENCE [LARGE SCALE GENOMIC DNA]</scope>
    <source>
        <strain evidence="3">Rs-Y01</strain>
    </source>
</reference>
<dbReference type="Proteomes" id="UP000218689">
    <property type="component" value="Unassembled WGS sequence"/>
</dbReference>
<keyword evidence="3" id="KW-1185">Reference proteome</keyword>
<feature type="transmembrane region" description="Helical" evidence="1">
    <location>
        <begin position="128"/>
        <end position="148"/>
    </location>
</feature>
<dbReference type="AlphaFoldDB" id="A0A224XCG5"/>
<evidence type="ECO:0000313" key="3">
    <source>
        <dbReference type="Proteomes" id="UP000218689"/>
    </source>
</evidence>
<gene>
    <name evidence="2" type="ORF">RsY01_965</name>
</gene>
<organism evidence="2 3">
    <name type="scientific">Pseudolactococcus reticulitermitis</name>
    <dbReference type="NCBI Taxonomy" id="2025039"/>
    <lineage>
        <taxon>Bacteria</taxon>
        <taxon>Bacillati</taxon>
        <taxon>Bacillota</taxon>
        <taxon>Bacilli</taxon>
        <taxon>Lactobacillales</taxon>
        <taxon>Streptococcaceae</taxon>
        <taxon>Pseudolactococcus</taxon>
    </lineage>
</organism>
<sequence length="152" mass="17466">MGVTARQTKFIFRTKELLSLSSSVSVKEREILTRAAIAFNEGVAFKKVINVLSLGLRDLEIYQQNGLTPNADKLFKDIQEIYGEPVDFLGARDWKYDNPDFEWVGNGRYGGKWRRKGDVYCNSFRSQFISVILFIAILICVVLLLFFLPKFL</sequence>
<keyword evidence="1" id="KW-0812">Transmembrane</keyword>
<evidence type="ECO:0000313" key="2">
    <source>
        <dbReference type="EMBL" id="GAX47365.1"/>
    </source>
</evidence>
<name>A0A224XCG5_9LACT</name>
<dbReference type="EMBL" id="BEDT01000002">
    <property type="protein sequence ID" value="GAX47365.1"/>
    <property type="molecule type" value="Genomic_DNA"/>
</dbReference>
<accession>A0A224XCG5</accession>
<evidence type="ECO:0000256" key="1">
    <source>
        <dbReference type="SAM" id="Phobius"/>
    </source>
</evidence>
<comment type="caution">
    <text evidence="2">The sequence shown here is derived from an EMBL/GenBank/DDBJ whole genome shotgun (WGS) entry which is preliminary data.</text>
</comment>
<dbReference type="RefSeq" id="WP_094784419.1">
    <property type="nucleotide sequence ID" value="NZ_BEDT01000002.1"/>
</dbReference>
<protein>
    <submittedName>
        <fullName evidence="2">Uncharacterized protein</fullName>
    </submittedName>
</protein>
<keyword evidence="1" id="KW-0472">Membrane</keyword>